<evidence type="ECO:0000313" key="1">
    <source>
        <dbReference type="EMBL" id="PNM63841.1"/>
    </source>
</evidence>
<reference evidence="1" key="1">
    <citation type="submission" date="2017-12" db="EMBL/GenBank/DDBJ databases">
        <title>FDA dAtabase for Regulatory Grade micrObial Sequences (FDA-ARGOS): Supporting development and validation of Infectious Disease Dx tests.</title>
        <authorList>
            <person name="Hoffmann M."/>
            <person name="Allard M."/>
            <person name="Evans P."/>
            <person name="Brown E."/>
            <person name="Tallon L.J."/>
            <person name="Sadzewicz L."/>
            <person name="Sengamalay N."/>
            <person name="Ott S."/>
            <person name="Godinez A."/>
            <person name="Nagaraj S."/>
            <person name="Vavikolanu K."/>
            <person name="Aluvathingal J."/>
            <person name="Nadendla S."/>
            <person name="Hobson J."/>
            <person name="Sichtig H."/>
        </authorList>
    </citation>
    <scope>NUCLEOTIDE SEQUENCE [LARGE SCALE GENOMIC DNA]</scope>
    <source>
        <strain evidence="1">FDAARGOS_113</strain>
    </source>
</reference>
<proteinExistence type="predicted"/>
<gene>
    <name evidence="1" type="ORF">AL544_002495</name>
</gene>
<name>A0A2J9VJ88_VIBMI</name>
<protein>
    <submittedName>
        <fullName evidence="1">Uncharacterized protein</fullName>
    </submittedName>
</protein>
<keyword evidence="2" id="KW-1185">Reference proteome</keyword>
<dbReference type="EMBL" id="LOSJ02000001">
    <property type="protein sequence ID" value="PNM63841.1"/>
    <property type="molecule type" value="Genomic_DNA"/>
</dbReference>
<sequence>MKIELVNQHADHFDDLWVYRIRETQPCCIYAVNEDGHTPIVGNIALSDSYNNITTVMLRSERRCSWVLRYSLSSEQADIYINKISELIRVCDSVNYTNSPEITPENPLKLSDLLGFAP</sequence>
<comment type="caution">
    <text evidence="1">The sequence shown here is derived from an EMBL/GenBank/DDBJ whole genome shotgun (WGS) entry which is preliminary data.</text>
</comment>
<dbReference type="RefSeq" id="WP_080553754.1">
    <property type="nucleotide sequence ID" value="NZ_CAWMSS010000002.1"/>
</dbReference>
<dbReference type="Proteomes" id="UP000053748">
    <property type="component" value="Unassembled WGS sequence"/>
</dbReference>
<evidence type="ECO:0000313" key="2">
    <source>
        <dbReference type="Proteomes" id="UP000053748"/>
    </source>
</evidence>
<organism evidence="1 2">
    <name type="scientific">Vibrio mimicus</name>
    <dbReference type="NCBI Taxonomy" id="674"/>
    <lineage>
        <taxon>Bacteria</taxon>
        <taxon>Pseudomonadati</taxon>
        <taxon>Pseudomonadota</taxon>
        <taxon>Gammaproteobacteria</taxon>
        <taxon>Vibrionales</taxon>
        <taxon>Vibrionaceae</taxon>
        <taxon>Vibrio</taxon>
    </lineage>
</organism>
<dbReference type="AlphaFoldDB" id="A0A2J9VJ88"/>
<accession>A0A2J9VJ88</accession>